<dbReference type="InterPro" id="IPR011832">
    <property type="entry name" value="GlgDAde_trans"/>
</dbReference>
<dbReference type="GO" id="GO:0008878">
    <property type="term" value="F:glucose-1-phosphate adenylyltransferase activity"/>
    <property type="evidence" value="ECO:0007669"/>
    <property type="project" value="UniProtKB-EC"/>
</dbReference>
<evidence type="ECO:0000313" key="6">
    <source>
        <dbReference type="Proteomes" id="UP000547209"/>
    </source>
</evidence>
<dbReference type="CDD" id="cd04651">
    <property type="entry name" value="LbH_G1P_AT_C"/>
    <property type="match status" value="1"/>
</dbReference>
<evidence type="ECO:0000256" key="1">
    <source>
        <dbReference type="ARBA" id="ARBA00010443"/>
    </source>
</evidence>
<dbReference type="SUPFAM" id="SSF51161">
    <property type="entry name" value="Trimeric LpxA-like enzymes"/>
    <property type="match status" value="1"/>
</dbReference>
<dbReference type="Gene3D" id="3.90.550.10">
    <property type="entry name" value="Spore Coat Polysaccharide Biosynthesis Protein SpsA, Chain A"/>
    <property type="match status" value="1"/>
</dbReference>
<proteinExistence type="inferred from homology"/>
<dbReference type="InterPro" id="IPR029044">
    <property type="entry name" value="Nucleotide-diphossugar_trans"/>
</dbReference>
<dbReference type="Proteomes" id="UP000547209">
    <property type="component" value="Unassembled WGS sequence"/>
</dbReference>
<keyword evidence="5" id="KW-0808">Transferase</keyword>
<dbReference type="Gene3D" id="2.160.10.10">
    <property type="entry name" value="Hexapeptide repeat proteins"/>
    <property type="match status" value="1"/>
</dbReference>
<reference evidence="5 6" key="1">
    <citation type="submission" date="2020-08" db="EMBL/GenBank/DDBJ databases">
        <title>Cohnella phylogeny.</title>
        <authorList>
            <person name="Dunlap C."/>
        </authorList>
    </citation>
    <scope>NUCLEOTIDE SEQUENCE [LARGE SCALE GENOMIC DNA]</scope>
    <source>
        <strain evidence="5 6">DSM 28246</strain>
    </source>
</reference>
<dbReference type="CDD" id="cd02508">
    <property type="entry name" value="ADP_Glucose_PP"/>
    <property type="match status" value="1"/>
</dbReference>
<dbReference type="EMBL" id="JACJVP010000038">
    <property type="protein sequence ID" value="MBB6673387.1"/>
    <property type="molecule type" value="Genomic_DNA"/>
</dbReference>
<protein>
    <submittedName>
        <fullName evidence="5">Glucose-1-phosphate adenylyltransferase subunit GlgD</fullName>
        <ecNumber evidence="5">2.7.7.27</ecNumber>
    </submittedName>
</protein>
<feature type="domain" description="Nucleotidyl transferase" evidence="3">
    <location>
        <begin position="21"/>
        <end position="211"/>
    </location>
</feature>
<dbReference type="InterPro" id="IPR005835">
    <property type="entry name" value="NTP_transferase_dom"/>
</dbReference>
<dbReference type="SUPFAM" id="SSF53448">
    <property type="entry name" value="Nucleotide-diphospho-sugar transferases"/>
    <property type="match status" value="1"/>
</dbReference>
<dbReference type="Pfam" id="PF00483">
    <property type="entry name" value="NTP_transferase"/>
    <property type="match status" value="1"/>
</dbReference>
<evidence type="ECO:0000313" key="5">
    <source>
        <dbReference type="EMBL" id="MBB6673387.1"/>
    </source>
</evidence>
<keyword evidence="2" id="KW-0320">Glycogen biosynthesis</keyword>
<dbReference type="GO" id="GO:0005978">
    <property type="term" value="P:glycogen biosynthetic process"/>
    <property type="evidence" value="ECO:0007669"/>
    <property type="project" value="UniProtKB-KW"/>
</dbReference>
<feature type="domain" description="Glucose-1-phosphate adenylyltransferase/Bifunctional protein GlmU-like C-terminal hexapeptide" evidence="4">
    <location>
        <begin position="286"/>
        <end position="353"/>
    </location>
</feature>
<dbReference type="RefSeq" id="WP_185671252.1">
    <property type="nucleotide sequence ID" value="NZ_JACJVP010000038.1"/>
</dbReference>
<dbReference type="InterPro" id="IPR011004">
    <property type="entry name" value="Trimer_LpxA-like_sf"/>
</dbReference>
<comment type="caution">
    <text evidence="5">The sequence shown here is derived from an EMBL/GenBank/DDBJ whole genome shotgun (WGS) entry which is preliminary data.</text>
</comment>
<keyword evidence="5" id="KW-0548">Nucleotidyltransferase</keyword>
<dbReference type="InterPro" id="IPR011831">
    <property type="entry name" value="ADP-Glc_PPase"/>
</dbReference>
<dbReference type="PANTHER" id="PTHR43523:SF6">
    <property type="entry name" value="GLYCOGEN BIOSYNTHESIS PROTEIN GLGD"/>
    <property type="match status" value="1"/>
</dbReference>
<dbReference type="Pfam" id="PF24894">
    <property type="entry name" value="Hexapep_GlmU"/>
    <property type="match status" value="1"/>
</dbReference>
<comment type="similarity">
    <text evidence="1">Belongs to the bacterial/plant glucose-1-phosphate adenylyltransferase family.</text>
</comment>
<gene>
    <name evidence="5" type="primary">glgD</name>
    <name evidence="5" type="ORF">H7C19_22160</name>
</gene>
<sequence length="370" mass="41597">MKLSLMGVINLIHETEEMGTLTANRCLATVPFGGRYRLIDFALSSMVNSGIPKVAIFAHTKYRSLIDHLGSGGNWDLHRKQSGLFVLPPAMESQSDFGKGDLYHFYRHRDYFARSPLEYVVIARSHMVCNIDFGRVLAHHRERNADITVVCKRWPNAETGLTRKAELDADGRVVDMQDHYGRLASDIVSMEMYVLRKELLLDLVETSLAQGKDHFVRHAILSRLQELHVSAYLHEGVLGVVNSIPAFYRHNMELLKPEVWNELFFSPGPIYTKVKDEPPTRYRSGSQVSGSLVANGCEIEGSVQGSILFRGVKIRKGAVVRNSIVMQNGVIGEDGALENCILDKEVEIRPQQQLKGSSHMPFLALKRNVI</sequence>
<evidence type="ECO:0000259" key="3">
    <source>
        <dbReference type="Pfam" id="PF00483"/>
    </source>
</evidence>
<dbReference type="AlphaFoldDB" id="A0A7X0VGR9"/>
<dbReference type="NCBIfam" id="TIGR02092">
    <property type="entry name" value="glgD"/>
    <property type="match status" value="1"/>
</dbReference>
<dbReference type="PANTHER" id="PTHR43523">
    <property type="entry name" value="GLUCOSE-1-PHOSPHATE ADENYLYLTRANSFERASE-RELATED"/>
    <property type="match status" value="1"/>
</dbReference>
<accession>A0A7X0VGR9</accession>
<keyword evidence="6" id="KW-1185">Reference proteome</keyword>
<dbReference type="InterPro" id="IPR056818">
    <property type="entry name" value="GlmU/GlgC-like_hexapep"/>
</dbReference>
<evidence type="ECO:0000259" key="4">
    <source>
        <dbReference type="Pfam" id="PF24894"/>
    </source>
</evidence>
<evidence type="ECO:0000256" key="2">
    <source>
        <dbReference type="ARBA" id="ARBA00023056"/>
    </source>
</evidence>
<organism evidence="5 6">
    <name type="scientific">Cohnella nanjingensis</name>
    <dbReference type="NCBI Taxonomy" id="1387779"/>
    <lineage>
        <taxon>Bacteria</taxon>
        <taxon>Bacillati</taxon>
        <taxon>Bacillota</taxon>
        <taxon>Bacilli</taxon>
        <taxon>Bacillales</taxon>
        <taxon>Paenibacillaceae</taxon>
        <taxon>Cohnella</taxon>
    </lineage>
</organism>
<name>A0A7X0VGR9_9BACL</name>
<dbReference type="EC" id="2.7.7.27" evidence="5"/>